<keyword evidence="2" id="KW-0813">Transport</keyword>
<dbReference type="SUPFAM" id="SSF90123">
    <property type="entry name" value="ABC transporter transmembrane region"/>
    <property type="match status" value="2"/>
</dbReference>
<feature type="transmembrane region" description="Helical" evidence="11">
    <location>
        <begin position="869"/>
        <end position="893"/>
    </location>
</feature>
<evidence type="ECO:0000313" key="14">
    <source>
        <dbReference type="EMBL" id="THH01462.1"/>
    </source>
</evidence>
<dbReference type="FunFam" id="3.40.50.300:FF:001354">
    <property type="entry name" value="ATP-binding cassette (ABC) transporter, putative"/>
    <property type="match status" value="1"/>
</dbReference>
<evidence type="ECO:0000256" key="5">
    <source>
        <dbReference type="ARBA" id="ARBA00022741"/>
    </source>
</evidence>
<dbReference type="Proteomes" id="UP000309038">
    <property type="component" value="Unassembled WGS sequence"/>
</dbReference>
<accession>A0A4S4KS32</accession>
<keyword evidence="6" id="KW-0067">ATP-binding</keyword>
<feature type="transmembrane region" description="Helical" evidence="11">
    <location>
        <begin position="1046"/>
        <end position="1067"/>
    </location>
</feature>
<evidence type="ECO:0000256" key="2">
    <source>
        <dbReference type="ARBA" id="ARBA00022448"/>
    </source>
</evidence>
<name>A0A4S4KS32_9APHY</name>
<evidence type="ECO:0000256" key="7">
    <source>
        <dbReference type="ARBA" id="ARBA00022989"/>
    </source>
</evidence>
<dbReference type="InterPro" id="IPR003593">
    <property type="entry name" value="AAA+_ATPase"/>
</dbReference>
<dbReference type="EMBL" id="SGPJ01000023">
    <property type="protein sequence ID" value="THH01462.1"/>
    <property type="molecule type" value="Genomic_DNA"/>
</dbReference>
<feature type="transmembrane region" description="Helical" evidence="11">
    <location>
        <begin position="150"/>
        <end position="171"/>
    </location>
</feature>
<evidence type="ECO:0008006" key="16">
    <source>
        <dbReference type="Google" id="ProtNLM"/>
    </source>
</evidence>
<reference evidence="14 15" key="1">
    <citation type="submission" date="2019-02" db="EMBL/GenBank/DDBJ databases">
        <title>Genome sequencing of the rare red list fungi Phlebia centrifuga.</title>
        <authorList>
            <person name="Buettner E."/>
            <person name="Kellner H."/>
        </authorList>
    </citation>
    <scope>NUCLEOTIDE SEQUENCE [LARGE SCALE GENOMIC DNA]</scope>
    <source>
        <strain evidence="14 15">DSM 108282</strain>
    </source>
</reference>
<dbReference type="GO" id="GO:0140359">
    <property type="term" value="F:ABC-type transporter activity"/>
    <property type="evidence" value="ECO:0007669"/>
    <property type="project" value="InterPro"/>
</dbReference>
<keyword evidence="15" id="KW-1185">Reference proteome</keyword>
<dbReference type="Gene3D" id="3.40.50.300">
    <property type="entry name" value="P-loop containing nucleotide triphosphate hydrolases"/>
    <property type="match status" value="2"/>
</dbReference>
<dbReference type="GO" id="GO:0016887">
    <property type="term" value="F:ATP hydrolysis activity"/>
    <property type="evidence" value="ECO:0007669"/>
    <property type="project" value="InterPro"/>
</dbReference>
<dbReference type="PROSITE" id="PS50929">
    <property type="entry name" value="ABC_TM1F"/>
    <property type="match status" value="2"/>
</dbReference>
<comment type="subcellular location">
    <subcellularLocation>
        <location evidence="1">Membrane</location>
        <topology evidence="1">Multi-pass membrane protein</topology>
    </subcellularLocation>
</comment>
<evidence type="ECO:0000256" key="3">
    <source>
        <dbReference type="ARBA" id="ARBA00022692"/>
    </source>
</evidence>
<evidence type="ECO:0000256" key="8">
    <source>
        <dbReference type="ARBA" id="ARBA00023136"/>
    </source>
</evidence>
<dbReference type="GO" id="GO:0000329">
    <property type="term" value="C:fungal-type vacuole membrane"/>
    <property type="evidence" value="ECO:0007669"/>
    <property type="project" value="TreeGrafter"/>
</dbReference>
<dbReference type="FunFam" id="1.20.1560.10:FF:000013">
    <property type="entry name" value="ABC transporter C family member 2"/>
    <property type="match status" value="1"/>
</dbReference>
<dbReference type="Pfam" id="PF00005">
    <property type="entry name" value="ABC_tran"/>
    <property type="match status" value="2"/>
</dbReference>
<dbReference type="SMART" id="SM00382">
    <property type="entry name" value="AAA"/>
    <property type="match status" value="2"/>
</dbReference>
<evidence type="ECO:0000259" key="12">
    <source>
        <dbReference type="PROSITE" id="PS50893"/>
    </source>
</evidence>
<dbReference type="PANTHER" id="PTHR24223">
    <property type="entry name" value="ATP-BINDING CASSETTE SUB-FAMILY C"/>
    <property type="match status" value="1"/>
</dbReference>
<feature type="transmembrane region" description="Helical" evidence="11">
    <location>
        <begin position="995"/>
        <end position="1013"/>
    </location>
</feature>
<dbReference type="Pfam" id="PF00664">
    <property type="entry name" value="ABC_membrane"/>
    <property type="match status" value="2"/>
</dbReference>
<keyword evidence="7 11" id="KW-1133">Transmembrane helix</keyword>
<organism evidence="14 15">
    <name type="scientific">Hermanssonia centrifuga</name>
    <dbReference type="NCBI Taxonomy" id="98765"/>
    <lineage>
        <taxon>Eukaryota</taxon>
        <taxon>Fungi</taxon>
        <taxon>Dikarya</taxon>
        <taxon>Basidiomycota</taxon>
        <taxon>Agaricomycotina</taxon>
        <taxon>Agaricomycetes</taxon>
        <taxon>Polyporales</taxon>
        <taxon>Meruliaceae</taxon>
        <taxon>Hermanssonia</taxon>
    </lineage>
</organism>
<feature type="region of interest" description="Disordered" evidence="10">
    <location>
        <begin position="246"/>
        <end position="275"/>
    </location>
</feature>
<keyword evidence="5" id="KW-0547">Nucleotide-binding</keyword>
<evidence type="ECO:0000256" key="4">
    <source>
        <dbReference type="ARBA" id="ARBA00022737"/>
    </source>
</evidence>
<feature type="domain" description="ABC transmembrane type-1" evidence="13">
    <location>
        <begin position="854"/>
        <end position="1082"/>
    </location>
</feature>
<keyword evidence="9" id="KW-0325">Glycoprotein</keyword>
<feature type="domain" description="ABC transmembrane type-1" evidence="13">
    <location>
        <begin position="154"/>
        <end position="468"/>
    </location>
</feature>
<dbReference type="InterPro" id="IPR027417">
    <property type="entry name" value="P-loop_NTPase"/>
</dbReference>
<evidence type="ECO:0000256" key="11">
    <source>
        <dbReference type="SAM" id="Phobius"/>
    </source>
</evidence>
<evidence type="ECO:0000256" key="6">
    <source>
        <dbReference type="ARBA" id="ARBA00022840"/>
    </source>
</evidence>
<evidence type="ECO:0000313" key="15">
    <source>
        <dbReference type="Proteomes" id="UP000309038"/>
    </source>
</evidence>
<dbReference type="InterPro" id="IPR017871">
    <property type="entry name" value="ABC_transporter-like_CS"/>
</dbReference>
<feature type="domain" description="ABC transporter" evidence="12">
    <location>
        <begin position="1131"/>
        <end position="1376"/>
    </location>
</feature>
<dbReference type="InterPro" id="IPR036640">
    <property type="entry name" value="ABC1_TM_sf"/>
</dbReference>
<dbReference type="InterPro" id="IPR050173">
    <property type="entry name" value="ABC_transporter_C-like"/>
</dbReference>
<protein>
    <recommendedName>
        <fullName evidence="16">ATP-binding cassette transporter</fullName>
    </recommendedName>
</protein>
<dbReference type="FunFam" id="3.40.50.300:FF:000825">
    <property type="entry name" value="ABC bile acid transporter"/>
    <property type="match status" value="1"/>
</dbReference>
<comment type="caution">
    <text evidence="14">The sequence shown here is derived from an EMBL/GenBank/DDBJ whole genome shotgun (WGS) entry which is preliminary data.</text>
</comment>
<dbReference type="Gene3D" id="1.20.1560.10">
    <property type="entry name" value="ABC transporter type 1, transmembrane domain"/>
    <property type="match status" value="2"/>
</dbReference>
<evidence type="ECO:0000256" key="10">
    <source>
        <dbReference type="SAM" id="MobiDB-lite"/>
    </source>
</evidence>
<feature type="transmembrane region" description="Helical" evidence="11">
    <location>
        <begin position="191"/>
        <end position="222"/>
    </location>
</feature>
<feature type="transmembrane region" description="Helical" evidence="11">
    <location>
        <begin position="951"/>
        <end position="983"/>
    </location>
</feature>
<keyword evidence="4" id="KW-0677">Repeat</keyword>
<gene>
    <name evidence="14" type="ORF">EW026_g1241</name>
</gene>
<dbReference type="PROSITE" id="PS00211">
    <property type="entry name" value="ABC_TRANSPORTER_1"/>
    <property type="match status" value="2"/>
</dbReference>
<dbReference type="CDD" id="cd03244">
    <property type="entry name" value="ABCC_MRP_domain2"/>
    <property type="match status" value="1"/>
</dbReference>
<dbReference type="GO" id="GO:0005524">
    <property type="term" value="F:ATP binding"/>
    <property type="evidence" value="ECO:0007669"/>
    <property type="project" value="UniProtKB-KW"/>
</dbReference>
<dbReference type="InterPro" id="IPR003439">
    <property type="entry name" value="ABC_transporter-like_ATP-bd"/>
</dbReference>
<evidence type="ECO:0000256" key="9">
    <source>
        <dbReference type="ARBA" id="ARBA00023180"/>
    </source>
</evidence>
<dbReference type="PANTHER" id="PTHR24223:SF353">
    <property type="entry name" value="ABC TRANSPORTER ATP-BINDING PROTEIN_PERMEASE VMR1-RELATED"/>
    <property type="match status" value="1"/>
</dbReference>
<dbReference type="CDD" id="cd18596">
    <property type="entry name" value="ABC_6TM_VMR1_D1_like"/>
    <property type="match status" value="1"/>
</dbReference>
<keyword evidence="8 11" id="KW-0472">Membrane</keyword>
<proteinExistence type="predicted"/>
<dbReference type="PROSITE" id="PS50893">
    <property type="entry name" value="ABC_TRANSPORTER_2"/>
    <property type="match status" value="2"/>
</dbReference>
<dbReference type="InterPro" id="IPR011527">
    <property type="entry name" value="ABC1_TM_dom"/>
</dbReference>
<dbReference type="CDD" id="cd18604">
    <property type="entry name" value="ABC_6TM_VMR1_D2_like"/>
    <property type="match status" value="1"/>
</dbReference>
<feature type="transmembrane region" description="Helical" evidence="11">
    <location>
        <begin position="15"/>
        <end position="33"/>
    </location>
</feature>
<feature type="domain" description="ABC transporter" evidence="12">
    <location>
        <begin position="499"/>
        <end position="748"/>
    </location>
</feature>
<evidence type="ECO:0000256" key="1">
    <source>
        <dbReference type="ARBA" id="ARBA00004141"/>
    </source>
</evidence>
<keyword evidence="3 11" id="KW-0812">Transmembrane</keyword>
<sequence length="1392" mass="153644">MPVTSIVSDSMLDTALWYTSLVLYLFACILIVTTPRGPPLHFPPERIYSEKTVMAITSRCKDNVSSITGASVWDILYFNYTTRIVTLANTCASFELGDLPIVPGDIRAIALFAGMRTAMRKWRLRIGSWQPKPGSGWELAYILIRANTSVLCSVVGLTMVSSVLFYAPAFFMRGLVRYLEADPERINWGWGWMYCAGMFFGSFICQLTSEQLFGVACTTLLVRLRVQVNSILFAKTLVRKDITSSAAGDDKKNTSSDAENSNGDGAGPANEKQDGNQFSSKAQIMTLMTIDVSRVSALAWHIFYLFNTPIEIVVGTLFLYSLLGVSCLFGLAVIILCLPLNHFTGSVVVGAQGKLMKARDERIALMNEILGSIRMIKFMAWERSFEARVLKIRDRELKYQKLSYTIETLWNALGNAAPILVTLVSFWHFTVVRKQVLTPSIAFTSISVFDTMKGALNSLPETMINLLQGAEVDMVATLDGQSRRIALQSATITWSQDQIRTASIPLSGQTSPRRTFALKDLTLDFPPGELSLICGKLGSGKSLLLLALLGEAEVLSGSIICPQSPPDGLTILTEHPVPENQWIVQGLCAYVPQSAWLRNASIKENILFELPYIAERYQRTLEVCALIDDLKILEDGDMTEIGDQGINLSGGQKARVSLARAVYSHASLLLLDDVLSAVDAHTALHLYNKCLRGDLMTGRTVILVSHHIHLCASSASYIVALDNGSVRFQGNQAEFFSSDAFKTLGQLEVESDGKEDVLSDNHKPAEDLGEADHEVIPPELATLSDSEVKPEAKPTPRKFVEEEKRAVGAVSKGVWWIYLNACGSMVYWAIFLSSMALAAAGPVLEAGWLKYAPGIWSGSHLEEDNPKDAMYYITIYTAITVLAWLSATLRWFVIYTGSIHASRVLYQRLLENVLFASIRFHDTVSRGRLLNRFGKDFEGIDSSLPGSFGQFIMAALAVSVTLATITFIGGIPFLLGAAVLVAFSFSDSVTLSPLYSMYGEAIAGAVVIRAFGASSKFMRNMLRCVDTNINPQYWTWRLVRWQSSRFCVMSNLVIGVTAIIVILYPGIPASTAAFALAFALTVPRDTSPLIHGFYIFQVAVERSKEYTDIVREKPEYVEPRPPTSWPLKGEIKCEGLVIRYAPDLPDVLHNLTFDIKPGEKVGVLGRTGSGKSTLALSFFRFVEPTEGRILIDGLDISKIGLTDLRSKLTIIPQDPTILSGTLRSTLDVFHEYDDKEIYEALRRVHLIPAEDAAEEENDAVNANVFRNLDSNISEGGENLSAGEKQLLCMARAILKRTKVLVMDEATASVDYATDELIGKTIRHEFAESTILTIAHRLRTIIDYDRVILLDQGSIAEFDKPARLLSNPNSRFYSLCKATGKNEFAMLKKMAGV</sequence>
<evidence type="ECO:0000259" key="13">
    <source>
        <dbReference type="PROSITE" id="PS50929"/>
    </source>
</evidence>
<dbReference type="SUPFAM" id="SSF52540">
    <property type="entry name" value="P-loop containing nucleoside triphosphate hydrolases"/>
    <property type="match status" value="2"/>
</dbReference>